<gene>
    <name evidence="3" type="ORF">ABVT11_14615</name>
</gene>
<dbReference type="EMBL" id="JBEWLZ010000009">
    <property type="protein sequence ID" value="MET1491069.1"/>
    <property type="molecule type" value="Genomic_DNA"/>
</dbReference>
<reference evidence="3 4" key="1">
    <citation type="submission" date="2024-07" db="EMBL/GenBank/DDBJ databases">
        <title>Uliginosibacterium paludis KCTC:42655.</title>
        <authorList>
            <person name="Kim M.K."/>
        </authorList>
    </citation>
    <scope>NUCLEOTIDE SEQUENCE [LARGE SCALE GENOMIC DNA]</scope>
    <source>
        <strain evidence="3 4">KCTC 42655</strain>
    </source>
</reference>
<name>A0ABV2CT37_9RHOO</name>
<evidence type="ECO:0000313" key="3">
    <source>
        <dbReference type="EMBL" id="MET1491069.1"/>
    </source>
</evidence>
<protein>
    <submittedName>
        <fullName evidence="3">PRC-barrel domain-containing protein</fullName>
    </submittedName>
</protein>
<keyword evidence="4" id="KW-1185">Reference proteome</keyword>
<accession>A0ABV2CT37</accession>
<feature type="region of interest" description="Disordered" evidence="1">
    <location>
        <begin position="1"/>
        <end position="30"/>
    </location>
</feature>
<comment type="caution">
    <text evidence="3">The sequence shown here is derived from an EMBL/GenBank/DDBJ whole genome shotgun (WGS) entry which is preliminary data.</text>
</comment>
<dbReference type="Pfam" id="PF05239">
    <property type="entry name" value="PRC"/>
    <property type="match status" value="1"/>
</dbReference>
<dbReference type="PANTHER" id="PTHR36505:SF1">
    <property type="entry name" value="BLR1072 PROTEIN"/>
    <property type="match status" value="1"/>
</dbReference>
<dbReference type="SUPFAM" id="SSF50346">
    <property type="entry name" value="PRC-barrel domain"/>
    <property type="match status" value="1"/>
</dbReference>
<evidence type="ECO:0000313" key="4">
    <source>
        <dbReference type="Proteomes" id="UP001548590"/>
    </source>
</evidence>
<dbReference type="Proteomes" id="UP001548590">
    <property type="component" value="Unassembled WGS sequence"/>
</dbReference>
<feature type="domain" description="PRC-barrel" evidence="2">
    <location>
        <begin position="31"/>
        <end position="108"/>
    </location>
</feature>
<evidence type="ECO:0000259" key="2">
    <source>
        <dbReference type="Pfam" id="PF05239"/>
    </source>
</evidence>
<dbReference type="RefSeq" id="WP_345928843.1">
    <property type="nucleotide sequence ID" value="NZ_JBDIVF010000007.1"/>
</dbReference>
<organism evidence="3 4">
    <name type="scientific">Uliginosibacterium paludis</name>
    <dbReference type="NCBI Taxonomy" id="1615952"/>
    <lineage>
        <taxon>Bacteria</taxon>
        <taxon>Pseudomonadati</taxon>
        <taxon>Pseudomonadota</taxon>
        <taxon>Betaproteobacteria</taxon>
        <taxon>Rhodocyclales</taxon>
        <taxon>Zoogloeaceae</taxon>
        <taxon>Uliginosibacterium</taxon>
    </lineage>
</organism>
<evidence type="ECO:0000256" key="1">
    <source>
        <dbReference type="SAM" id="MobiDB-lite"/>
    </source>
</evidence>
<dbReference type="PANTHER" id="PTHR36505">
    <property type="entry name" value="BLR1072 PROTEIN"/>
    <property type="match status" value="1"/>
</dbReference>
<sequence>MQTDSTQKPFLTSGETRIVGSERDGSGPGPDVMAADTLEGNDVLNMQSEKLGDIKDIMIDVASGRVAYAVLAAGGFLGIGERLFAIPWSALTLDADRKCFLLDIDAERLRNAPGFDKDHWPAMADSTWASEVHTYYGQRNYWQGMDF</sequence>
<proteinExistence type="predicted"/>
<feature type="compositionally biased region" description="Polar residues" evidence="1">
    <location>
        <begin position="1"/>
        <end position="15"/>
    </location>
</feature>
<dbReference type="InterPro" id="IPR011033">
    <property type="entry name" value="PRC_barrel-like_sf"/>
</dbReference>
<dbReference type="InterPro" id="IPR027275">
    <property type="entry name" value="PRC-brl_dom"/>
</dbReference>
<dbReference type="Gene3D" id="2.30.30.240">
    <property type="entry name" value="PRC-barrel domain"/>
    <property type="match status" value="1"/>
</dbReference>